<proteinExistence type="predicted"/>
<comment type="caution">
    <text evidence="2">The sequence shown here is derived from an EMBL/GenBank/DDBJ whole genome shotgun (WGS) entry which is preliminary data.</text>
</comment>
<evidence type="ECO:0000313" key="2">
    <source>
        <dbReference type="EMBL" id="RIJ31045.1"/>
    </source>
</evidence>
<dbReference type="Proteomes" id="UP000265845">
    <property type="component" value="Unassembled WGS sequence"/>
</dbReference>
<name>A0A399RMY4_9PROT</name>
<dbReference type="OrthoDB" id="7063302at2"/>
<dbReference type="AlphaFoldDB" id="A0A399RMY4"/>
<dbReference type="RefSeq" id="WP_119452545.1">
    <property type="nucleotide sequence ID" value="NZ_QWGA01000003.1"/>
</dbReference>
<dbReference type="EMBL" id="QWGA01000003">
    <property type="protein sequence ID" value="RIJ31045.1"/>
    <property type="molecule type" value="Genomic_DNA"/>
</dbReference>
<protein>
    <recommendedName>
        <fullName evidence="4">Toxin-antitoxin system YwqK family antitoxin</fullName>
    </recommendedName>
</protein>
<reference evidence="2 3" key="1">
    <citation type="submission" date="2018-08" db="EMBL/GenBank/DDBJ databases">
        <title>Henriciella mobilis sp. nov., isolated from seawater.</title>
        <authorList>
            <person name="Cheng H."/>
            <person name="Wu Y.-H."/>
            <person name="Xu X.-W."/>
            <person name="Guo L.-L."/>
        </authorList>
    </citation>
    <scope>NUCLEOTIDE SEQUENCE [LARGE SCALE GENOMIC DNA]</scope>
    <source>
        <strain evidence="2 3">CCUG67844</strain>
    </source>
</reference>
<evidence type="ECO:0000313" key="3">
    <source>
        <dbReference type="Proteomes" id="UP000265845"/>
    </source>
</evidence>
<accession>A0A399RMY4</accession>
<evidence type="ECO:0008006" key="4">
    <source>
        <dbReference type="Google" id="ProtNLM"/>
    </source>
</evidence>
<evidence type="ECO:0000256" key="1">
    <source>
        <dbReference type="SAM" id="MobiDB-lite"/>
    </source>
</evidence>
<feature type="region of interest" description="Disordered" evidence="1">
    <location>
        <begin position="219"/>
        <end position="243"/>
    </location>
</feature>
<keyword evidence="3" id="KW-1185">Reference proteome</keyword>
<organism evidence="2 3">
    <name type="scientific">Henriciella algicola</name>
    <dbReference type="NCBI Taxonomy" id="1608422"/>
    <lineage>
        <taxon>Bacteria</taxon>
        <taxon>Pseudomonadati</taxon>
        <taxon>Pseudomonadota</taxon>
        <taxon>Alphaproteobacteria</taxon>
        <taxon>Hyphomonadales</taxon>
        <taxon>Hyphomonadaceae</taxon>
        <taxon>Henriciella</taxon>
    </lineage>
</organism>
<gene>
    <name evidence="2" type="ORF">D1222_01895</name>
</gene>
<sequence length="243" mass="27844">MSDKFEYSVLVEPYIPSGEDSFEFLTPLEREVWTLNGKLHNHRGPAVVIRQTETGRVVQEEYYVEGLRHRDDAPAFIIRSDSEEERHWYKDGKFHRKGGPAIEVECLLNGILTQDVWLQEGKIHRVGAPARVCRDDADGLEHSIEYFENGERHRTDGGPALIERDVWSHFGVIKSAWYKHGKLHRTDGGPALIQREVLHSDNVVKSEWYRDGELFRENGQPTTVRSDYDESSPIADGLSSGPY</sequence>